<evidence type="ECO:0000256" key="7">
    <source>
        <dbReference type="SAM" id="Phobius"/>
    </source>
</evidence>
<feature type="transmembrane region" description="Helical" evidence="7">
    <location>
        <begin position="143"/>
        <end position="164"/>
    </location>
</feature>
<dbReference type="InterPro" id="IPR011701">
    <property type="entry name" value="MFS"/>
</dbReference>
<feature type="transmembrane region" description="Helical" evidence="7">
    <location>
        <begin position="303"/>
        <end position="327"/>
    </location>
</feature>
<dbReference type="EMBL" id="JAPCID010000040">
    <property type="protein sequence ID" value="MDA0140466.1"/>
    <property type="molecule type" value="Genomic_DNA"/>
</dbReference>
<evidence type="ECO:0000256" key="2">
    <source>
        <dbReference type="ARBA" id="ARBA00022448"/>
    </source>
</evidence>
<dbReference type="Gene3D" id="1.20.1720.10">
    <property type="entry name" value="Multidrug resistance protein D"/>
    <property type="match status" value="1"/>
</dbReference>
<feature type="transmembrane region" description="Helical" evidence="7">
    <location>
        <begin position="444"/>
        <end position="468"/>
    </location>
</feature>
<dbReference type="InterPro" id="IPR020846">
    <property type="entry name" value="MFS_dom"/>
</dbReference>
<evidence type="ECO:0000256" key="1">
    <source>
        <dbReference type="ARBA" id="ARBA00004651"/>
    </source>
</evidence>
<feature type="domain" description="Major facilitator superfamily (MFS) profile" evidence="8">
    <location>
        <begin position="17"/>
        <end position="472"/>
    </location>
</feature>
<dbReference type="SUPFAM" id="SSF103473">
    <property type="entry name" value="MFS general substrate transporter"/>
    <property type="match status" value="1"/>
</dbReference>
<feature type="transmembrane region" description="Helical" evidence="7">
    <location>
        <begin position="398"/>
        <end position="424"/>
    </location>
</feature>
<evidence type="ECO:0000256" key="3">
    <source>
        <dbReference type="ARBA" id="ARBA00022475"/>
    </source>
</evidence>
<feature type="transmembrane region" description="Helical" evidence="7">
    <location>
        <begin position="83"/>
        <end position="102"/>
    </location>
</feature>
<reference evidence="9" key="1">
    <citation type="submission" date="2022-10" db="EMBL/GenBank/DDBJ databases">
        <title>The WGS of Solirubrobacter sp. CPCC 204708.</title>
        <authorList>
            <person name="Jiang Z."/>
        </authorList>
    </citation>
    <scope>NUCLEOTIDE SEQUENCE</scope>
    <source>
        <strain evidence="9">CPCC 204708</strain>
    </source>
</reference>
<keyword evidence="4 7" id="KW-0812">Transmembrane</keyword>
<dbReference type="Gene3D" id="1.20.1250.20">
    <property type="entry name" value="MFS general substrate transporter like domains"/>
    <property type="match status" value="1"/>
</dbReference>
<organism evidence="9 10">
    <name type="scientific">Solirubrobacter deserti</name>
    <dbReference type="NCBI Taxonomy" id="2282478"/>
    <lineage>
        <taxon>Bacteria</taxon>
        <taxon>Bacillati</taxon>
        <taxon>Actinomycetota</taxon>
        <taxon>Thermoleophilia</taxon>
        <taxon>Solirubrobacterales</taxon>
        <taxon>Solirubrobacteraceae</taxon>
        <taxon>Solirubrobacter</taxon>
    </lineage>
</organism>
<feature type="transmembrane region" description="Helical" evidence="7">
    <location>
        <begin position="170"/>
        <end position="192"/>
    </location>
</feature>
<evidence type="ECO:0000259" key="8">
    <source>
        <dbReference type="PROSITE" id="PS50850"/>
    </source>
</evidence>
<evidence type="ECO:0000313" key="10">
    <source>
        <dbReference type="Proteomes" id="UP001147700"/>
    </source>
</evidence>
<feature type="transmembrane region" description="Helical" evidence="7">
    <location>
        <begin position="53"/>
        <end position="71"/>
    </location>
</feature>
<feature type="transmembrane region" description="Helical" evidence="7">
    <location>
        <begin position="108"/>
        <end position="131"/>
    </location>
</feature>
<evidence type="ECO:0000256" key="6">
    <source>
        <dbReference type="ARBA" id="ARBA00023136"/>
    </source>
</evidence>
<keyword evidence="5 7" id="KW-1133">Transmembrane helix</keyword>
<dbReference type="PRINTS" id="PR01036">
    <property type="entry name" value="TCRTETB"/>
</dbReference>
<gene>
    <name evidence="9" type="ORF">OJ962_23415</name>
</gene>
<evidence type="ECO:0000256" key="5">
    <source>
        <dbReference type="ARBA" id="ARBA00022989"/>
    </source>
</evidence>
<dbReference type="Pfam" id="PF07690">
    <property type="entry name" value="MFS_1"/>
    <property type="match status" value="1"/>
</dbReference>
<evidence type="ECO:0000313" key="9">
    <source>
        <dbReference type="EMBL" id="MDA0140466.1"/>
    </source>
</evidence>
<dbReference type="PROSITE" id="PS50850">
    <property type="entry name" value="MFS"/>
    <property type="match status" value="1"/>
</dbReference>
<comment type="subcellular location">
    <subcellularLocation>
        <location evidence="1">Cell membrane</location>
        <topology evidence="1">Multi-pass membrane protein</topology>
    </subcellularLocation>
</comment>
<evidence type="ECO:0000256" key="4">
    <source>
        <dbReference type="ARBA" id="ARBA00022692"/>
    </source>
</evidence>
<feature type="transmembrane region" description="Helical" evidence="7">
    <location>
        <begin position="273"/>
        <end position="297"/>
    </location>
</feature>
<dbReference type="PANTHER" id="PTHR42718">
    <property type="entry name" value="MAJOR FACILITATOR SUPERFAMILY MULTIDRUG TRANSPORTER MFSC"/>
    <property type="match status" value="1"/>
</dbReference>
<protein>
    <submittedName>
        <fullName evidence="9">MFS transporter</fullName>
    </submittedName>
</protein>
<feature type="transmembrane region" description="Helical" evidence="7">
    <location>
        <begin position="15"/>
        <end position="41"/>
    </location>
</feature>
<name>A0ABT4RQA0_9ACTN</name>
<sequence length="486" mass="50560">MTIPPQVEGASRRTWMALVVVCLAQLMMVVDMTIVNVALPVIQRDLQFSQADLTWVVGAYLISYGSFLLLAGRLGDLLGRKTVFLAGTAIFTVASLACGLAESQLALIAARFAQGFGGAIATSVILALIATDFPRVDERVKAMGAYMFVVTSGGSLGLLLGGALVESVDWHWIFTVNVPIGIAVLVLGARLIENRPGLGLEQGVDVAGSILVTASMMTAVYAIITAAEHGWTSAHTLGWGGAAAILGAAFLYLQTRIKNPIFPLRILRVRTLIGASVVRGFLVTGMFGTWVMGSLYVEHVLGYGAWLTGLAFLPMTLIVGALSLGTTARVMSRLGPERTVVAGLVLVVGALTLLTTADVNTAYFPTLFAAFAVMGLGMGTAMLPLMTIAMSDVRPEDAGLGSGIINVSMQLAGALGIAILGTLASDRTAELTQSGANALQALTGGYTLAFQVAAGAVIVGIVIALVALRMPREREPVPGSEVAVEV</sequence>
<keyword evidence="6 7" id="KW-0472">Membrane</keyword>
<accession>A0ABT4RQA0</accession>
<feature type="transmembrane region" description="Helical" evidence="7">
    <location>
        <begin position="363"/>
        <end position="386"/>
    </location>
</feature>
<comment type="caution">
    <text evidence="9">The sequence shown here is derived from an EMBL/GenBank/DDBJ whole genome shotgun (WGS) entry which is preliminary data.</text>
</comment>
<keyword evidence="2" id="KW-0813">Transport</keyword>
<keyword evidence="10" id="KW-1185">Reference proteome</keyword>
<dbReference type="InterPro" id="IPR004638">
    <property type="entry name" value="EmrB-like"/>
</dbReference>
<dbReference type="PANTHER" id="PTHR42718:SF46">
    <property type="entry name" value="BLR6921 PROTEIN"/>
    <property type="match status" value="1"/>
</dbReference>
<proteinExistence type="predicted"/>
<feature type="transmembrane region" description="Helical" evidence="7">
    <location>
        <begin position="204"/>
        <end position="224"/>
    </location>
</feature>
<dbReference type="Proteomes" id="UP001147700">
    <property type="component" value="Unassembled WGS sequence"/>
</dbReference>
<dbReference type="CDD" id="cd17321">
    <property type="entry name" value="MFS_MMR_MDR_like"/>
    <property type="match status" value="1"/>
</dbReference>
<feature type="transmembrane region" description="Helical" evidence="7">
    <location>
        <begin position="236"/>
        <end position="253"/>
    </location>
</feature>
<keyword evidence="3" id="KW-1003">Cell membrane</keyword>
<dbReference type="NCBIfam" id="TIGR00711">
    <property type="entry name" value="efflux_EmrB"/>
    <property type="match status" value="1"/>
</dbReference>
<feature type="transmembrane region" description="Helical" evidence="7">
    <location>
        <begin position="339"/>
        <end position="357"/>
    </location>
</feature>
<dbReference type="InterPro" id="IPR036259">
    <property type="entry name" value="MFS_trans_sf"/>
</dbReference>
<dbReference type="RefSeq" id="WP_270006639.1">
    <property type="nucleotide sequence ID" value="NZ_JAPCID010000040.1"/>
</dbReference>